<dbReference type="EMBL" id="AFBI03000083">
    <property type="protein sequence ID" value="EJW02226.1"/>
    <property type="molecule type" value="Genomic_DNA"/>
</dbReference>
<evidence type="ECO:0000256" key="1">
    <source>
        <dbReference type="SAM" id="Phobius"/>
    </source>
</evidence>
<keyword evidence="1" id="KW-0472">Membrane</keyword>
<gene>
    <name evidence="2" type="ORF">EDEG_03344</name>
</gene>
<accession>J9D327</accession>
<reference evidence="3" key="2">
    <citation type="submission" date="2015-07" db="EMBL/GenBank/DDBJ databases">
        <title>Contrasting host-pathogen interactions and genome evolution in two generalist and specialist microsporidian pathogens of mosquitoes.</title>
        <authorList>
            <consortium name="The Broad Institute Genomics Platform"/>
            <consortium name="The Broad Institute Genome Sequencing Center for Infectious Disease"/>
            <person name="Cuomo C.A."/>
            <person name="Sanscrainte N.D."/>
            <person name="Goldberg J.M."/>
            <person name="Heiman D."/>
            <person name="Young S."/>
            <person name="Zeng Q."/>
            <person name="Becnel J.J."/>
            <person name="Birren B.W."/>
        </authorList>
    </citation>
    <scope>NUCLEOTIDE SEQUENCE [LARGE SCALE GENOMIC DNA]</scope>
    <source>
        <strain evidence="3">USNM 41457</strain>
    </source>
</reference>
<dbReference type="Proteomes" id="UP000003163">
    <property type="component" value="Unassembled WGS sequence"/>
</dbReference>
<proteinExistence type="predicted"/>
<evidence type="ECO:0000313" key="2">
    <source>
        <dbReference type="EMBL" id="EJW02226.1"/>
    </source>
</evidence>
<dbReference type="HOGENOM" id="CLU_2236554_0_0_1"/>
<organism evidence="2 3">
    <name type="scientific">Edhazardia aedis (strain USNM 41457)</name>
    <name type="common">Microsporidian parasite</name>
    <dbReference type="NCBI Taxonomy" id="1003232"/>
    <lineage>
        <taxon>Eukaryota</taxon>
        <taxon>Fungi</taxon>
        <taxon>Fungi incertae sedis</taxon>
        <taxon>Microsporidia</taxon>
        <taxon>Edhazardia</taxon>
    </lineage>
</organism>
<dbReference type="AlphaFoldDB" id="J9D327"/>
<keyword evidence="1" id="KW-0812">Transmembrane</keyword>
<comment type="caution">
    <text evidence="2">The sequence shown here is derived from an EMBL/GenBank/DDBJ whole genome shotgun (WGS) entry which is preliminary data.</text>
</comment>
<protein>
    <submittedName>
        <fullName evidence="2">Uncharacterized protein</fullName>
    </submittedName>
</protein>
<evidence type="ECO:0000313" key="3">
    <source>
        <dbReference type="Proteomes" id="UP000003163"/>
    </source>
</evidence>
<name>J9D327_EDHAE</name>
<reference evidence="2 3" key="1">
    <citation type="submission" date="2011-08" db="EMBL/GenBank/DDBJ databases">
        <authorList>
            <person name="Liu Z.J."/>
            <person name="Shi F.L."/>
            <person name="Lu J.Q."/>
            <person name="Li M."/>
            <person name="Wang Z.L."/>
        </authorList>
    </citation>
    <scope>NUCLEOTIDE SEQUENCE [LARGE SCALE GENOMIC DNA]</scope>
    <source>
        <strain evidence="2 3">USNM 41457</strain>
    </source>
</reference>
<dbReference type="InParanoid" id="J9D327"/>
<feature type="transmembrane region" description="Helical" evidence="1">
    <location>
        <begin position="35"/>
        <end position="57"/>
    </location>
</feature>
<dbReference type="VEuPathDB" id="MicrosporidiaDB:EDEG_03344"/>
<sequence length="105" mass="12685">MIHKLAIKICIKEISKYSALGYWAPLLMRNIGCIRFIKCFWVLIFLCYLCILIKMCLESDKHLFYSWLMRKPEKNRKDCIIVFGETLHEINTFNTRFRTIFSLRK</sequence>
<keyword evidence="3" id="KW-1185">Reference proteome</keyword>
<keyword evidence="1" id="KW-1133">Transmembrane helix</keyword>